<dbReference type="OrthoDB" id="2340858at2759"/>
<dbReference type="KEGG" id="pco:PHACADRAFT_23812"/>
<protein>
    <submittedName>
        <fullName evidence="1">Uncharacterized protein</fullName>
    </submittedName>
</protein>
<name>K5XBY9_PHACS</name>
<proteinExistence type="predicted"/>
<evidence type="ECO:0000313" key="2">
    <source>
        <dbReference type="Proteomes" id="UP000008370"/>
    </source>
</evidence>
<evidence type="ECO:0000313" key="1">
    <source>
        <dbReference type="EMBL" id="EKM60502.1"/>
    </source>
</evidence>
<keyword evidence="2" id="KW-1185">Reference proteome</keyword>
<sequence>MRNSSLGYGQYALVESSSRNVFRANSALKQAWELSQKHTFPEGLSTRDRAVIILKELLHPRTQCYGEAPPNVYAAIIYQSNTDIEIQNALTGLSLNAFATAMKMVATSDLGSHTSTTDCSYVLVSFAVHSNPSPSTNDLFSVFKGNHQALLTGAWIFEGLIHSILCGQSSSINLCGPLLTMKKKESDTAPRFITQQNDDANVTRHLPLCCRSFTIVNLHEVTFAYTLARNIKDQFCVLGIVNNLLFGSFFVELKVDLARAVVWIF</sequence>
<accession>K5XBY9</accession>
<dbReference type="Proteomes" id="UP000008370">
    <property type="component" value="Unassembled WGS sequence"/>
</dbReference>
<dbReference type="InParanoid" id="K5XBY9"/>
<dbReference type="GeneID" id="18913667"/>
<gene>
    <name evidence="1" type="ORF">PHACADRAFT_23812</name>
</gene>
<organism evidence="1 2">
    <name type="scientific">Phanerochaete carnosa (strain HHB-10118-sp)</name>
    <name type="common">White-rot fungus</name>
    <name type="synonym">Peniophora carnosa</name>
    <dbReference type="NCBI Taxonomy" id="650164"/>
    <lineage>
        <taxon>Eukaryota</taxon>
        <taxon>Fungi</taxon>
        <taxon>Dikarya</taxon>
        <taxon>Basidiomycota</taxon>
        <taxon>Agaricomycotina</taxon>
        <taxon>Agaricomycetes</taxon>
        <taxon>Polyporales</taxon>
        <taxon>Phanerochaetaceae</taxon>
        <taxon>Phanerochaete</taxon>
    </lineage>
</organism>
<dbReference type="EMBL" id="JH930468">
    <property type="protein sequence ID" value="EKM60502.1"/>
    <property type="molecule type" value="Genomic_DNA"/>
</dbReference>
<dbReference type="AlphaFoldDB" id="K5XBY9"/>
<dbReference type="HOGENOM" id="CLU_1050131_0_0_1"/>
<reference evidence="1 2" key="1">
    <citation type="journal article" date="2012" name="BMC Genomics">
        <title>Comparative genomics of the white-rot fungi, Phanerochaete carnosa and P. chrysosporium, to elucidate the genetic basis of the distinct wood types they colonize.</title>
        <authorList>
            <person name="Suzuki H."/>
            <person name="MacDonald J."/>
            <person name="Syed K."/>
            <person name="Salamov A."/>
            <person name="Hori C."/>
            <person name="Aerts A."/>
            <person name="Henrissat B."/>
            <person name="Wiebenga A."/>
            <person name="vanKuyk P.A."/>
            <person name="Barry K."/>
            <person name="Lindquist E."/>
            <person name="LaButti K."/>
            <person name="Lapidus A."/>
            <person name="Lucas S."/>
            <person name="Coutinho P."/>
            <person name="Gong Y."/>
            <person name="Samejima M."/>
            <person name="Mahadevan R."/>
            <person name="Abou-Zaid M."/>
            <person name="de Vries R.P."/>
            <person name="Igarashi K."/>
            <person name="Yadav J.S."/>
            <person name="Grigoriev I.V."/>
            <person name="Master E.R."/>
        </authorList>
    </citation>
    <scope>NUCLEOTIDE SEQUENCE [LARGE SCALE GENOMIC DNA]</scope>
    <source>
        <strain evidence="1 2">HHB-10118-sp</strain>
    </source>
</reference>
<dbReference type="RefSeq" id="XP_007389569.1">
    <property type="nucleotide sequence ID" value="XM_007389507.1"/>
</dbReference>